<evidence type="ECO:0000256" key="1">
    <source>
        <dbReference type="SAM" id="Phobius"/>
    </source>
</evidence>
<gene>
    <name evidence="3" type="ORF">YM304_23910</name>
</gene>
<feature type="transmembrane region" description="Helical" evidence="1">
    <location>
        <begin position="65"/>
        <end position="82"/>
    </location>
</feature>
<sequence length="292" mass="32160">MLVASLRLVLFVAIHAALSTLGFAADHLLVWVAVWALQSVNFLTLVGVIHESVHQHFFPTRRASRVAGMLAGAVAFTCFEAYRTQHILHHAHTCDEGDSEGEPYKFTARWQIVGAFLGGGLIYAVALFFGGIGVAFGWTPSWITKPSQRRRIRVNVAVLAVVLTALIASIATGLVTFQAVAYVWLIPTAFALLGPLPFVLIPEHYDAPGPGPTVSNTRTCVSNPVMRFVFLNTNLHTAHHDRPSVPWHALGTHHQKIEADIHDEWIFPSYTAFYVWMWRTTSRPPAHAAATA</sequence>
<dbReference type="Pfam" id="PF00487">
    <property type="entry name" value="FA_desaturase"/>
    <property type="match status" value="1"/>
</dbReference>
<dbReference type="InterPro" id="IPR005804">
    <property type="entry name" value="FA_desaturase_dom"/>
</dbReference>
<dbReference type="GO" id="GO:0042284">
    <property type="term" value="F:sphingolipid delta-4 desaturase activity"/>
    <property type="evidence" value="ECO:0007669"/>
    <property type="project" value="TreeGrafter"/>
</dbReference>
<feature type="transmembrane region" description="Helical" evidence="1">
    <location>
        <begin position="34"/>
        <end position="53"/>
    </location>
</feature>
<reference evidence="3 4" key="1">
    <citation type="journal article" date="2013" name="Int. J. Syst. Evol. Microbiol.">
        <title>Ilumatobacter nonamiense sp. nov. and Ilumatobacter coccineum sp. nov., isolated from seashore sand.</title>
        <authorList>
            <person name="Matsumoto A."/>
            <person name="Kasai H."/>
            <person name="Matsuo Y."/>
            <person name="Shizuri Y."/>
            <person name="Ichikawa N."/>
            <person name="Fujita N."/>
            <person name="Omura S."/>
            <person name="Takahashi Y."/>
        </authorList>
    </citation>
    <scope>NUCLEOTIDE SEQUENCE [LARGE SCALE GENOMIC DNA]</scope>
    <source>
        <strain evidence="4">NBRC 103263 / KCTC 29153 / YM16-304</strain>
    </source>
</reference>
<dbReference type="PANTHER" id="PTHR12879">
    <property type="entry name" value="SPHINGOLIPID DELTA 4 DESATURASE/C-4 HYDROXYLASE PROTEIN DES2"/>
    <property type="match status" value="1"/>
</dbReference>
<keyword evidence="1" id="KW-0472">Membrane</keyword>
<dbReference type="OrthoDB" id="104711at2"/>
<evidence type="ECO:0000259" key="2">
    <source>
        <dbReference type="Pfam" id="PF00487"/>
    </source>
</evidence>
<protein>
    <recommendedName>
        <fullName evidence="2">Fatty acid desaturase domain-containing protein</fullName>
    </recommendedName>
</protein>
<name>A0A6C7EC44_ILUCY</name>
<evidence type="ECO:0000313" key="3">
    <source>
        <dbReference type="EMBL" id="BAN02705.1"/>
    </source>
</evidence>
<dbReference type="AlphaFoldDB" id="A0A6C7EC44"/>
<proteinExistence type="predicted"/>
<accession>A0A6C7EC44</accession>
<feature type="domain" description="Fatty acid desaturase" evidence="2">
    <location>
        <begin position="30"/>
        <end position="263"/>
    </location>
</feature>
<feature type="transmembrane region" description="Helical" evidence="1">
    <location>
        <begin position="156"/>
        <end position="175"/>
    </location>
</feature>
<keyword evidence="4" id="KW-1185">Reference proteome</keyword>
<dbReference type="KEGG" id="aym:YM304_23910"/>
<dbReference type="PANTHER" id="PTHR12879:SF8">
    <property type="entry name" value="SPHINGOLIPID DELTA(4)-DESATURASE DES1"/>
    <property type="match status" value="1"/>
</dbReference>
<dbReference type="EMBL" id="AP012057">
    <property type="protein sequence ID" value="BAN02705.1"/>
    <property type="molecule type" value="Genomic_DNA"/>
</dbReference>
<evidence type="ECO:0000313" key="4">
    <source>
        <dbReference type="Proteomes" id="UP000011863"/>
    </source>
</evidence>
<feature type="transmembrane region" description="Helical" evidence="1">
    <location>
        <begin position="112"/>
        <end position="136"/>
    </location>
</feature>
<feature type="transmembrane region" description="Helical" evidence="1">
    <location>
        <begin position="181"/>
        <end position="201"/>
    </location>
</feature>
<organism evidence="3 4">
    <name type="scientific">Ilumatobacter coccineus (strain NBRC 103263 / KCTC 29153 / YM16-304)</name>
    <dbReference type="NCBI Taxonomy" id="1313172"/>
    <lineage>
        <taxon>Bacteria</taxon>
        <taxon>Bacillati</taxon>
        <taxon>Actinomycetota</taxon>
        <taxon>Acidimicrobiia</taxon>
        <taxon>Acidimicrobiales</taxon>
        <taxon>Ilumatobacteraceae</taxon>
        <taxon>Ilumatobacter</taxon>
    </lineage>
</organism>
<dbReference type="RefSeq" id="WP_015441952.1">
    <property type="nucleotide sequence ID" value="NC_020520.1"/>
</dbReference>
<keyword evidence="1" id="KW-0812">Transmembrane</keyword>
<dbReference type="GO" id="GO:0016020">
    <property type="term" value="C:membrane"/>
    <property type="evidence" value="ECO:0007669"/>
    <property type="project" value="GOC"/>
</dbReference>
<dbReference type="GO" id="GO:0046513">
    <property type="term" value="P:ceramide biosynthetic process"/>
    <property type="evidence" value="ECO:0007669"/>
    <property type="project" value="TreeGrafter"/>
</dbReference>
<keyword evidence="1" id="KW-1133">Transmembrane helix</keyword>
<dbReference type="Proteomes" id="UP000011863">
    <property type="component" value="Chromosome"/>
</dbReference>